<name>A0AAV3XZX0_9GAST</name>
<comment type="caution">
    <text evidence="3">The sequence shown here is derived from an EMBL/GenBank/DDBJ whole genome shotgun (WGS) entry which is preliminary data.</text>
</comment>
<reference evidence="3 4" key="1">
    <citation type="journal article" date="2021" name="Elife">
        <title>Chloroplast acquisition without the gene transfer in kleptoplastic sea slugs, Plakobranchus ocellatus.</title>
        <authorList>
            <person name="Maeda T."/>
            <person name="Takahashi S."/>
            <person name="Yoshida T."/>
            <person name="Shimamura S."/>
            <person name="Takaki Y."/>
            <person name="Nagai Y."/>
            <person name="Toyoda A."/>
            <person name="Suzuki Y."/>
            <person name="Arimoto A."/>
            <person name="Ishii H."/>
            <person name="Satoh N."/>
            <person name="Nishiyama T."/>
            <person name="Hasebe M."/>
            <person name="Maruyama T."/>
            <person name="Minagawa J."/>
            <person name="Obokata J."/>
            <person name="Shigenobu S."/>
        </authorList>
    </citation>
    <scope>NUCLEOTIDE SEQUENCE [LARGE SCALE GENOMIC DNA]</scope>
</reference>
<evidence type="ECO:0000313" key="3">
    <source>
        <dbReference type="EMBL" id="GFN75999.1"/>
    </source>
</evidence>
<dbReference type="AlphaFoldDB" id="A0AAV3XZX0"/>
<keyword evidence="2" id="KW-0732">Signal</keyword>
<proteinExistence type="predicted"/>
<keyword evidence="4" id="KW-1185">Reference proteome</keyword>
<accession>A0AAV3XZX0</accession>
<feature type="chain" id="PRO_5043977299" evidence="2">
    <location>
        <begin position="21"/>
        <end position="570"/>
    </location>
</feature>
<sequence>MVLILAIIVFTLLGVNVIHQRSFLTQQSSLSLKERRNPVTHTAMVSGKRNLYHNKPKQDWTEAGHGDRPTELKRSTAPVALAKCPDILAGMTKGRWLTRPLTDFEQMSIDGYLQTERSAFRIPPTFQRADGKCGDNITYELTPQYHHMWFKAICDPKGRTPCCKNYRCVDLSVEECRCPTCYDERQVIYPEFSTWLPDDERCQPATFTRDSACRLLRGATIHVIGDSFVREMYIALAIILTGNHVNGALKRNLTTKERNQCTGMFQVTGAACRHAIFEYGQVCGGTVTIEYTEVWNAKDVQRVIDTLKKLQGKPKSFVVMGLGIHDDFHTAHMQKAFFKPLFNAYKEVSSRVSLSKGYGAHDGDRDELLNLNPAGKRFISDNVKPRFDSGKPKRPARFENLNNNRNIGNSKCPTCAFNTSYLTRQTERSHDSEPEGPGSKGYQTDDRKCLEEPCTDQGNPYPKPDDSQVMQTSESPFPYPPHLFWLGIHAPGLLKSPHFAAQTARGVQNYNKIIGKILDEEQIPHLETFNFTNGVLSFDGTHYGFAINMLKANMFLTYIQERSPEHKEWR</sequence>
<organism evidence="3 4">
    <name type="scientific">Plakobranchus ocellatus</name>
    <dbReference type="NCBI Taxonomy" id="259542"/>
    <lineage>
        <taxon>Eukaryota</taxon>
        <taxon>Metazoa</taxon>
        <taxon>Spiralia</taxon>
        <taxon>Lophotrochozoa</taxon>
        <taxon>Mollusca</taxon>
        <taxon>Gastropoda</taxon>
        <taxon>Heterobranchia</taxon>
        <taxon>Euthyneura</taxon>
        <taxon>Panpulmonata</taxon>
        <taxon>Sacoglossa</taxon>
        <taxon>Placobranchoidea</taxon>
        <taxon>Plakobranchidae</taxon>
        <taxon>Plakobranchus</taxon>
    </lineage>
</organism>
<feature type="region of interest" description="Disordered" evidence="1">
    <location>
        <begin position="424"/>
        <end position="474"/>
    </location>
</feature>
<evidence type="ECO:0000313" key="4">
    <source>
        <dbReference type="Proteomes" id="UP000735302"/>
    </source>
</evidence>
<gene>
    <name evidence="3" type="ORF">PoB_000250500</name>
</gene>
<feature type="signal peptide" evidence="2">
    <location>
        <begin position="1"/>
        <end position="20"/>
    </location>
</feature>
<protein>
    <submittedName>
        <fullName evidence="3">Myeloid differentiation primary response protein myd88</fullName>
    </submittedName>
</protein>
<dbReference type="Proteomes" id="UP000735302">
    <property type="component" value="Unassembled WGS sequence"/>
</dbReference>
<feature type="region of interest" description="Disordered" evidence="1">
    <location>
        <begin position="380"/>
        <end position="405"/>
    </location>
</feature>
<dbReference type="EMBL" id="BLXT01000311">
    <property type="protein sequence ID" value="GFN75999.1"/>
    <property type="molecule type" value="Genomic_DNA"/>
</dbReference>
<evidence type="ECO:0000256" key="2">
    <source>
        <dbReference type="SAM" id="SignalP"/>
    </source>
</evidence>
<evidence type="ECO:0000256" key="1">
    <source>
        <dbReference type="SAM" id="MobiDB-lite"/>
    </source>
</evidence>